<dbReference type="Proteomes" id="UP000819052">
    <property type="component" value="Unassembled WGS sequence"/>
</dbReference>
<protein>
    <submittedName>
        <fullName evidence="1">Uncharacterized protein</fullName>
    </submittedName>
</protein>
<name>A0ABX0M5N9_9BURK</name>
<comment type="caution">
    <text evidence="1">The sequence shown here is derived from an EMBL/GenBank/DDBJ whole genome shotgun (WGS) entry which is preliminary data.</text>
</comment>
<proteinExistence type="predicted"/>
<keyword evidence="2" id="KW-1185">Reference proteome</keyword>
<accession>A0ABX0M5N9</accession>
<sequence length="89" mass="9604">MKEAKISFDVSGQMLHVRLSIDGVLLSDAATVPEVAEFLKLSHLTSVRLSDAFAFTLPADSTVLAAAALAHLKQPIAAYYLIAECSWQE</sequence>
<evidence type="ECO:0000313" key="1">
    <source>
        <dbReference type="EMBL" id="NHZ42494.1"/>
    </source>
</evidence>
<organism evidence="1 2">
    <name type="scientific">Massilia aquatica</name>
    <dbReference type="NCBI Taxonomy" id="2609000"/>
    <lineage>
        <taxon>Bacteria</taxon>
        <taxon>Pseudomonadati</taxon>
        <taxon>Pseudomonadota</taxon>
        <taxon>Betaproteobacteria</taxon>
        <taxon>Burkholderiales</taxon>
        <taxon>Oxalobacteraceae</taxon>
        <taxon>Telluria group</taxon>
        <taxon>Massilia</taxon>
    </lineage>
</organism>
<dbReference type="RefSeq" id="WP_167078485.1">
    <property type="nucleotide sequence ID" value="NZ_VVIW01000012.1"/>
</dbReference>
<gene>
    <name evidence="1" type="ORF">F1609_20285</name>
</gene>
<evidence type="ECO:0000313" key="2">
    <source>
        <dbReference type="Proteomes" id="UP000819052"/>
    </source>
</evidence>
<reference evidence="1 2" key="1">
    <citation type="submission" date="2019-09" db="EMBL/GenBank/DDBJ databases">
        <title>Taxonomy of Antarctic Massilia spp.: description of Massilia rubra sp. nov., Massilia aquatica sp. nov., Massilia mucilaginosa sp. nov., Massilia frigida sp. nov. isolated from streams, lakes and regoliths.</title>
        <authorList>
            <person name="Holochova P."/>
            <person name="Sedlacek I."/>
            <person name="Kralova S."/>
            <person name="Maslanova I."/>
            <person name="Busse H.-J."/>
            <person name="Stankova E."/>
            <person name="Vrbovska V."/>
            <person name="Kovarovic V."/>
            <person name="Bartak M."/>
            <person name="Svec P."/>
            <person name="Pantucek R."/>
        </authorList>
    </citation>
    <scope>NUCLEOTIDE SEQUENCE [LARGE SCALE GENOMIC DNA]</scope>
    <source>
        <strain evidence="1 2">CCM 8693</strain>
    </source>
</reference>
<dbReference type="EMBL" id="VVIW01000012">
    <property type="protein sequence ID" value="NHZ42494.1"/>
    <property type="molecule type" value="Genomic_DNA"/>
</dbReference>